<dbReference type="Gene3D" id="3.40.30.10">
    <property type="entry name" value="Glutaredoxin"/>
    <property type="match status" value="1"/>
</dbReference>
<accession>A0A914P2B6</accession>
<keyword evidence="1" id="KW-1185">Reference proteome</keyword>
<proteinExistence type="predicted"/>
<dbReference type="WBParaSite" id="Minc3s10944g44486">
    <property type="protein sequence ID" value="Minc3s10944g44486"/>
    <property type="gene ID" value="Minc3s10944g44486"/>
</dbReference>
<organism evidence="1 2">
    <name type="scientific">Meloidogyne incognita</name>
    <name type="common">Southern root-knot nematode worm</name>
    <name type="synonym">Oxyuris incognita</name>
    <dbReference type="NCBI Taxonomy" id="6306"/>
    <lineage>
        <taxon>Eukaryota</taxon>
        <taxon>Metazoa</taxon>
        <taxon>Ecdysozoa</taxon>
        <taxon>Nematoda</taxon>
        <taxon>Chromadorea</taxon>
        <taxon>Rhabditida</taxon>
        <taxon>Tylenchina</taxon>
        <taxon>Tylenchomorpha</taxon>
        <taxon>Tylenchoidea</taxon>
        <taxon>Meloidogynidae</taxon>
        <taxon>Meloidogyninae</taxon>
        <taxon>Meloidogyne</taxon>
        <taxon>Meloidogyne incognita group</taxon>
    </lineage>
</organism>
<name>A0A914P2B6_MELIC</name>
<dbReference type="Proteomes" id="UP000887563">
    <property type="component" value="Unplaced"/>
</dbReference>
<dbReference type="AlphaFoldDB" id="A0A914P2B6"/>
<protein>
    <submittedName>
        <fullName evidence="2">Uncharacterized protein</fullName>
    </submittedName>
</protein>
<evidence type="ECO:0000313" key="1">
    <source>
        <dbReference type="Proteomes" id="UP000887563"/>
    </source>
</evidence>
<sequence length="132" mass="15270">AIEAFIRRQLESPVQLFNSEEELASRIESAKRNVIAYILDDQVQPLHSNYYKSASSLREDCGFWLGSGDWILQREEQMHRNATIYFREPNKAAEGNFEYTGPLDLREREGGLHNCELHLSLLMVIINGHLIH</sequence>
<reference evidence="2" key="1">
    <citation type="submission" date="2022-11" db="UniProtKB">
        <authorList>
            <consortium name="WormBaseParasite"/>
        </authorList>
    </citation>
    <scope>IDENTIFICATION</scope>
</reference>
<evidence type="ECO:0000313" key="2">
    <source>
        <dbReference type="WBParaSite" id="Minc3s10944g44486"/>
    </source>
</evidence>